<gene>
    <name evidence="2" type="ORF">SAMN04487944_109126</name>
</gene>
<organism evidence="2 3">
    <name type="scientific">Gracilibacillus ureilyticus</name>
    <dbReference type="NCBI Taxonomy" id="531814"/>
    <lineage>
        <taxon>Bacteria</taxon>
        <taxon>Bacillati</taxon>
        <taxon>Bacillota</taxon>
        <taxon>Bacilli</taxon>
        <taxon>Bacillales</taxon>
        <taxon>Bacillaceae</taxon>
        <taxon>Gracilibacillus</taxon>
    </lineage>
</organism>
<evidence type="ECO:0000313" key="2">
    <source>
        <dbReference type="EMBL" id="SER75407.1"/>
    </source>
</evidence>
<keyword evidence="3" id="KW-1185">Reference proteome</keyword>
<dbReference type="AlphaFoldDB" id="A0A1H9RRX1"/>
<keyword evidence="1" id="KW-0812">Transmembrane</keyword>
<dbReference type="Proteomes" id="UP000199687">
    <property type="component" value="Unassembled WGS sequence"/>
</dbReference>
<accession>A0A1H9RRX1</accession>
<keyword evidence="1" id="KW-1133">Transmembrane helix</keyword>
<evidence type="ECO:0000256" key="1">
    <source>
        <dbReference type="SAM" id="Phobius"/>
    </source>
</evidence>
<evidence type="ECO:0000313" key="3">
    <source>
        <dbReference type="Proteomes" id="UP000199687"/>
    </source>
</evidence>
<name>A0A1H9RRX1_9BACI</name>
<protein>
    <submittedName>
        <fullName evidence="2">Uncharacterized protein</fullName>
    </submittedName>
</protein>
<dbReference type="EMBL" id="FOGL01000009">
    <property type="protein sequence ID" value="SER75407.1"/>
    <property type="molecule type" value="Genomic_DNA"/>
</dbReference>
<feature type="transmembrane region" description="Helical" evidence="1">
    <location>
        <begin position="27"/>
        <end position="49"/>
    </location>
</feature>
<proteinExistence type="predicted"/>
<keyword evidence="1" id="KW-0472">Membrane</keyword>
<reference evidence="2 3" key="1">
    <citation type="submission" date="2016-10" db="EMBL/GenBank/DDBJ databases">
        <authorList>
            <person name="de Groot N.N."/>
        </authorList>
    </citation>
    <scope>NUCLEOTIDE SEQUENCE [LARGE SCALE GENOMIC DNA]</scope>
    <source>
        <strain evidence="2 3">CGMCC 1.7727</strain>
    </source>
</reference>
<sequence>MNFSKLTYLFVLLVGFSIGTYQNYSNIYTLSIMILLIIVMVIFIGKDLLQLRDKKKK</sequence>